<dbReference type="EMBL" id="LQNT01000012">
    <property type="protein sequence ID" value="KZE36880.1"/>
    <property type="molecule type" value="Genomic_DNA"/>
</dbReference>
<dbReference type="InterPro" id="IPR007396">
    <property type="entry name" value="TR_PAI2-type"/>
</dbReference>
<sequence>MYIPPKFKITDDEVNIQMIDLYSFATLFSQHHGAPFATHLPLILGEDHASLYGHFARQNPQWEDIAGQTVLAVFQGPHCYISPSWYETDQAVPTWNYVTVHVFGEVELVEHGSELTKHLNDLVLKYEAPDSMYRLDNADPEFIGGMTKGVQGFKINITKIEGKAKLSQNHPIHRQQLVIEQLKKSKNSDEQQIASLMKSNLLTGRVDPALSK</sequence>
<dbReference type="Gene3D" id="2.30.110.10">
    <property type="entry name" value="Electron Transport, Fmn-binding Protein, Chain A"/>
    <property type="match status" value="1"/>
</dbReference>
<dbReference type="InterPro" id="IPR012349">
    <property type="entry name" value="Split_barrel_FMN-bd"/>
</dbReference>
<evidence type="ECO:0000313" key="2">
    <source>
        <dbReference type="Proteomes" id="UP000076490"/>
    </source>
</evidence>
<dbReference type="PANTHER" id="PTHR35802:SF1">
    <property type="entry name" value="PROTEASE SYNTHASE AND SPORULATION PROTEIN PAI 2"/>
    <property type="match status" value="1"/>
</dbReference>
<comment type="caution">
    <text evidence="1">The sequence shown here is derived from an EMBL/GenBank/DDBJ whole genome shotgun (WGS) entry which is preliminary data.</text>
</comment>
<dbReference type="RefSeq" id="WP_063183183.1">
    <property type="nucleotide sequence ID" value="NZ_LQNT01000012.1"/>
</dbReference>
<proteinExistence type="predicted"/>
<accession>A0A161SP95</accession>
<protein>
    <submittedName>
        <fullName evidence="1">Transcriptional regulator</fullName>
    </submittedName>
</protein>
<evidence type="ECO:0000313" key="1">
    <source>
        <dbReference type="EMBL" id="KZE36880.1"/>
    </source>
</evidence>
<dbReference type="SUPFAM" id="SSF50475">
    <property type="entry name" value="FMN-binding split barrel"/>
    <property type="match status" value="1"/>
</dbReference>
<dbReference type="PIRSF" id="PIRSF010372">
    <property type="entry name" value="PaiB"/>
    <property type="match status" value="1"/>
</dbReference>
<organism evidence="1 2">
    <name type="scientific">Bhargavaea cecembensis</name>
    <dbReference type="NCBI Taxonomy" id="394098"/>
    <lineage>
        <taxon>Bacteria</taxon>
        <taxon>Bacillati</taxon>
        <taxon>Bacillota</taxon>
        <taxon>Bacilli</taxon>
        <taxon>Bacillales</taxon>
        <taxon>Caryophanaceae</taxon>
        <taxon>Bhargavaea</taxon>
    </lineage>
</organism>
<gene>
    <name evidence="1" type="ORF">AV656_13950</name>
</gene>
<dbReference type="PANTHER" id="PTHR35802">
    <property type="entry name" value="PROTEASE SYNTHASE AND SPORULATION PROTEIN PAI 2"/>
    <property type="match status" value="1"/>
</dbReference>
<dbReference type="Proteomes" id="UP000076490">
    <property type="component" value="Unassembled WGS sequence"/>
</dbReference>
<dbReference type="AlphaFoldDB" id="A0A161SP95"/>
<name>A0A161SP95_9BACL</name>
<dbReference type="OrthoDB" id="9794948at2"/>
<reference evidence="1 2" key="1">
    <citation type="submission" date="2016-01" db="EMBL/GenBank/DDBJ databases">
        <title>Whole genome sequencing of Bhargavaea cecembensis T14.</title>
        <authorList>
            <person name="Hong K.W."/>
        </authorList>
    </citation>
    <scope>NUCLEOTIDE SEQUENCE [LARGE SCALE GENOMIC DNA]</scope>
    <source>
        <strain evidence="1 2">T14</strain>
    </source>
</reference>
<dbReference type="Pfam" id="PF04299">
    <property type="entry name" value="FMN_bind_2"/>
    <property type="match status" value="1"/>
</dbReference>